<comment type="caution">
    <text evidence="2">The sequence shown here is derived from an EMBL/GenBank/DDBJ whole genome shotgun (WGS) entry which is preliminary data.</text>
</comment>
<reference evidence="2 3" key="1">
    <citation type="journal article" date="2023" name="Plants (Basel)">
        <title>Bridging the Gap: Combining Genomics and Transcriptomics Approaches to Understand Stylosanthes scabra, an Orphan Legume from the Brazilian Caatinga.</title>
        <authorList>
            <person name="Ferreira-Neto J.R.C."/>
            <person name="da Silva M.D."/>
            <person name="Binneck E."/>
            <person name="de Melo N.F."/>
            <person name="da Silva R.H."/>
            <person name="de Melo A.L.T.M."/>
            <person name="Pandolfi V."/>
            <person name="Bustamante F.O."/>
            <person name="Brasileiro-Vidal A.C."/>
            <person name="Benko-Iseppon A.M."/>
        </authorList>
    </citation>
    <scope>NUCLEOTIDE SEQUENCE [LARGE SCALE GENOMIC DNA]</scope>
    <source>
        <tissue evidence="2">Leaves</tissue>
    </source>
</reference>
<dbReference type="InterPro" id="IPR012340">
    <property type="entry name" value="NA-bd_OB-fold"/>
</dbReference>
<dbReference type="Gene3D" id="2.40.50.140">
    <property type="entry name" value="Nucleic acid-binding proteins"/>
    <property type="match status" value="2"/>
</dbReference>
<keyword evidence="3" id="KW-1185">Reference proteome</keyword>
<feature type="domain" description="Replication factor A C-terminal" evidence="1">
    <location>
        <begin position="162"/>
        <end position="246"/>
    </location>
</feature>
<dbReference type="Proteomes" id="UP001341840">
    <property type="component" value="Unassembled WGS sequence"/>
</dbReference>
<dbReference type="CDD" id="cd04481">
    <property type="entry name" value="RPA1_DBD_B_like"/>
    <property type="match status" value="1"/>
</dbReference>
<name>A0ABU6SRG7_9FABA</name>
<dbReference type="InterPro" id="IPR013955">
    <property type="entry name" value="Rep_factor-A_C"/>
</dbReference>
<gene>
    <name evidence="2" type="ORF">PIB30_119245</name>
</gene>
<dbReference type="PANTHER" id="PTHR47165">
    <property type="entry name" value="OS03G0429900 PROTEIN"/>
    <property type="match status" value="1"/>
</dbReference>
<evidence type="ECO:0000313" key="2">
    <source>
        <dbReference type="EMBL" id="MED6138635.1"/>
    </source>
</evidence>
<accession>A0ABU6SRG7</accession>
<dbReference type="SUPFAM" id="SSF50249">
    <property type="entry name" value="Nucleic acid-binding proteins"/>
    <property type="match status" value="2"/>
</dbReference>
<dbReference type="EMBL" id="JASCZI010061410">
    <property type="protein sequence ID" value="MED6138635.1"/>
    <property type="molecule type" value="Genomic_DNA"/>
</dbReference>
<evidence type="ECO:0000313" key="3">
    <source>
        <dbReference type="Proteomes" id="UP001341840"/>
    </source>
</evidence>
<sequence>MVDDHVYLVDVIGLLTSVVEEKEYVKEGKVMKMIVIELASKELTIRCALFGGYVDQVNNFLGSGYVEQPVVLVELAKVKIFRGQVGLQNVMHATKIYFNPDIPELVEFKNSMVEQGINGTQPLVIDNEGKTVSLEDDFIRLTRRCTIDELQDNNEEGSFVVFGYVRSIVEEGLWWYSACVCGRSIQPQAGVYYCDFCQHHVINVTPRYRIKICFEDEHGHGIFVLFDCESAYLLKKSCSDFFSEVNRDSSVICGDTYPEFFKVLVGKKLLLKVDTKCVSADKYFGTFRVKRVCDDPAIIAMF</sequence>
<evidence type="ECO:0000259" key="1">
    <source>
        <dbReference type="Pfam" id="PF08646"/>
    </source>
</evidence>
<dbReference type="PANTHER" id="PTHR47165:SF4">
    <property type="entry name" value="OS03G0429900 PROTEIN"/>
    <property type="match status" value="1"/>
</dbReference>
<protein>
    <recommendedName>
        <fullName evidence="1">Replication factor A C-terminal domain-containing protein</fullName>
    </recommendedName>
</protein>
<dbReference type="Pfam" id="PF08646">
    <property type="entry name" value="Rep_fac-A_C"/>
    <property type="match status" value="1"/>
</dbReference>
<organism evidence="2 3">
    <name type="scientific">Stylosanthes scabra</name>
    <dbReference type="NCBI Taxonomy" id="79078"/>
    <lineage>
        <taxon>Eukaryota</taxon>
        <taxon>Viridiplantae</taxon>
        <taxon>Streptophyta</taxon>
        <taxon>Embryophyta</taxon>
        <taxon>Tracheophyta</taxon>
        <taxon>Spermatophyta</taxon>
        <taxon>Magnoliopsida</taxon>
        <taxon>eudicotyledons</taxon>
        <taxon>Gunneridae</taxon>
        <taxon>Pentapetalae</taxon>
        <taxon>rosids</taxon>
        <taxon>fabids</taxon>
        <taxon>Fabales</taxon>
        <taxon>Fabaceae</taxon>
        <taxon>Papilionoideae</taxon>
        <taxon>50 kb inversion clade</taxon>
        <taxon>dalbergioids sensu lato</taxon>
        <taxon>Dalbergieae</taxon>
        <taxon>Pterocarpus clade</taxon>
        <taxon>Stylosanthes</taxon>
    </lineage>
</organism>
<proteinExistence type="predicted"/>